<dbReference type="Gene3D" id="3.40.50.300">
    <property type="entry name" value="P-loop containing nucleotide triphosphate hydrolases"/>
    <property type="match status" value="1"/>
</dbReference>
<dbReference type="GO" id="GO:0005634">
    <property type="term" value="C:nucleus"/>
    <property type="evidence" value="ECO:0007669"/>
    <property type="project" value="UniProtKB-SubCell"/>
</dbReference>
<dbReference type="PIRSF" id="PIRSF036578">
    <property type="entry name" value="RFC1"/>
    <property type="match status" value="1"/>
</dbReference>
<accession>A0A2T9ZHV0</accession>
<dbReference type="Gene3D" id="3.40.50.10190">
    <property type="entry name" value="BRCT domain"/>
    <property type="match status" value="1"/>
</dbReference>
<dbReference type="GO" id="GO:0005663">
    <property type="term" value="C:DNA replication factor C complex"/>
    <property type="evidence" value="ECO:0007669"/>
    <property type="project" value="InterPro"/>
</dbReference>
<dbReference type="InterPro" id="IPR027417">
    <property type="entry name" value="P-loop_NTPase"/>
</dbReference>
<dbReference type="Pfam" id="PF25361">
    <property type="entry name" value="AAA_lid_RFC1"/>
    <property type="match status" value="1"/>
</dbReference>
<dbReference type="STRING" id="133381.A0A2T9ZHV0"/>
<feature type="compositionally biased region" description="Low complexity" evidence="9">
    <location>
        <begin position="181"/>
        <end position="192"/>
    </location>
</feature>
<evidence type="ECO:0000256" key="9">
    <source>
        <dbReference type="SAM" id="MobiDB-lite"/>
    </source>
</evidence>
<feature type="region of interest" description="Disordered" evidence="9">
    <location>
        <begin position="275"/>
        <end position="355"/>
    </location>
</feature>
<feature type="compositionally biased region" description="Acidic residues" evidence="9">
    <location>
        <begin position="855"/>
        <end position="864"/>
    </location>
</feature>
<dbReference type="SUPFAM" id="SSF52113">
    <property type="entry name" value="BRCT domain"/>
    <property type="match status" value="1"/>
</dbReference>
<feature type="region of interest" description="Disordered" evidence="9">
    <location>
        <begin position="826"/>
        <end position="864"/>
    </location>
</feature>
<protein>
    <recommendedName>
        <fullName evidence="3 8">Replication factor C subunit 1</fullName>
    </recommendedName>
</protein>
<dbReference type="GO" id="GO:0006271">
    <property type="term" value="P:DNA strand elongation involved in DNA replication"/>
    <property type="evidence" value="ECO:0007669"/>
    <property type="project" value="UniProtKB-ARBA"/>
</dbReference>
<evidence type="ECO:0000256" key="7">
    <source>
        <dbReference type="ARBA" id="ARBA00023242"/>
    </source>
</evidence>
<dbReference type="AlphaFoldDB" id="A0A2T9ZHV0"/>
<dbReference type="FunFam" id="1.10.8.60:FF:000021">
    <property type="entry name" value="Replication factor C subunit 1"/>
    <property type="match status" value="1"/>
</dbReference>
<comment type="caution">
    <text evidence="11">The sequence shown here is derived from an EMBL/GenBank/DDBJ whole genome shotgun (WGS) entry which is preliminary data.</text>
</comment>
<evidence type="ECO:0000259" key="10">
    <source>
        <dbReference type="PROSITE" id="PS50172"/>
    </source>
</evidence>
<feature type="region of interest" description="Disordered" evidence="9">
    <location>
        <begin position="167"/>
        <end position="192"/>
    </location>
</feature>
<dbReference type="PANTHER" id="PTHR23389:SF6">
    <property type="entry name" value="REPLICATION FACTOR C SUBUNIT 1"/>
    <property type="match status" value="1"/>
</dbReference>
<dbReference type="SUPFAM" id="SSF48019">
    <property type="entry name" value="post-AAA+ oligomerization domain-like"/>
    <property type="match status" value="1"/>
</dbReference>
<dbReference type="InterPro" id="IPR003593">
    <property type="entry name" value="AAA+_ATPase"/>
</dbReference>
<dbReference type="GO" id="GO:0003689">
    <property type="term" value="F:DNA clamp loader activity"/>
    <property type="evidence" value="ECO:0007669"/>
    <property type="project" value="UniProtKB-UniRule"/>
</dbReference>
<evidence type="ECO:0000256" key="5">
    <source>
        <dbReference type="ARBA" id="ARBA00022741"/>
    </source>
</evidence>
<dbReference type="InterPro" id="IPR047854">
    <property type="entry name" value="RFC_lid"/>
</dbReference>
<keyword evidence="5 8" id="KW-0547">Nucleotide-binding</keyword>
<dbReference type="FunFam" id="3.40.50.300:FF:000395">
    <property type="entry name" value="Replication factor C subunit 1"/>
    <property type="match status" value="1"/>
</dbReference>
<dbReference type="PROSITE" id="PS50172">
    <property type="entry name" value="BRCT"/>
    <property type="match status" value="1"/>
</dbReference>
<dbReference type="InterPro" id="IPR036420">
    <property type="entry name" value="BRCT_dom_sf"/>
</dbReference>
<dbReference type="Gene3D" id="1.10.8.60">
    <property type="match status" value="1"/>
</dbReference>
<evidence type="ECO:0000256" key="4">
    <source>
        <dbReference type="ARBA" id="ARBA00022705"/>
    </source>
</evidence>
<sequence length="864" mass="95677">MDINPTDCTRSRQIASGALYIPAAIENKMRGRLRRGQKVKYISDSANIFKAALFINLSEDFVVERKPKIRKNEIQEISPEDFFAAEKVDTKPKKEKPSPKKGKRKIEDNGLNTMLTEGQDLKEVQKATSHIKPTKKKAKTADNEAVNKAISLGVNIRFGKDLEDVPKSSYKPWDMKGSTGPSSSRPAPISSPNSLENITFVMTGDMPSFSREDCTDIIKRYGGRVTSAVSSKTTFLIVGDNPGSSKISKAKQLNTPILDEDSFVALVEAFGETSKTGLPKSDALEPEPVPEPEPLPEAKPSNTRKASSPEKLSKVSSLSSDKESKSQTNGDTTEKKPIVTETTKPSERSQSSTMLWADKYKPKSISEICANKKAVTELVQWLEKWHPNLPKGQKAVLISGNPGIGKTTTAHVVSKSMGKNVIELNASDARGKESVKKFLGVLSGNHTMLEYFGSKSKKDYSSDIHHGNTVIVMDEVDGMSAGDRGGTAELIKIIEETKVPIICICNDRMSTKVRSLQSHCVEIKFIKSRIMSIAHREGLRVDPNAADQLVESTNGDMRQILNILSTWKLSKDSMNFDEGKRFGKFNKKEITVGPFDVIGQYLNYGAFRSLSFRDRINLYFNDFSLMPLMIHSFDTLGSTPDMPSGLGNLMMLSKAADSISEADIIDCSIQRNQNWSLLPTHAVFSCVRPAYFMSGRRNTMYMFSSWLGKNSSTSKNLRLLSELRSHMRCKVSADKNQILTSYLPAMELRLTKPLIDEGTDGIDNVLEFMELYDLSRDDWNSVKDLMLTHKGSKNMYSKVDSKVLSAFTRQYNKTVHKVASGAKPIVGIAGPSAQPDTENIDDDAAKVEDSSKDEDSSDNEDILI</sequence>
<organism evidence="11 12">
    <name type="scientific">Smittium megazygosporum</name>
    <dbReference type="NCBI Taxonomy" id="133381"/>
    <lineage>
        <taxon>Eukaryota</taxon>
        <taxon>Fungi</taxon>
        <taxon>Fungi incertae sedis</taxon>
        <taxon>Zoopagomycota</taxon>
        <taxon>Kickxellomycotina</taxon>
        <taxon>Harpellomycetes</taxon>
        <taxon>Harpellales</taxon>
        <taxon>Legeriomycetaceae</taxon>
        <taxon>Smittium</taxon>
    </lineage>
</organism>
<dbReference type="InterPro" id="IPR001357">
    <property type="entry name" value="BRCT_dom"/>
</dbReference>
<feature type="compositionally biased region" description="Basic and acidic residues" evidence="9">
    <location>
        <begin position="87"/>
        <end position="98"/>
    </location>
</feature>
<feature type="compositionally biased region" description="Basic and acidic residues" evidence="9">
    <location>
        <begin position="843"/>
        <end position="854"/>
    </location>
</feature>
<feature type="domain" description="BRCT" evidence="10">
    <location>
        <begin position="190"/>
        <end position="261"/>
    </location>
</feature>
<feature type="region of interest" description="Disordered" evidence="9">
    <location>
        <begin position="87"/>
        <end position="107"/>
    </location>
</feature>
<name>A0A2T9ZHV0_9FUNG</name>
<comment type="subcellular location">
    <subcellularLocation>
        <location evidence="1 8">Nucleus</location>
    </subcellularLocation>
</comment>
<evidence type="ECO:0000256" key="6">
    <source>
        <dbReference type="ARBA" id="ARBA00022840"/>
    </source>
</evidence>
<keyword evidence="7 8" id="KW-0539">Nucleus</keyword>
<dbReference type="GO" id="GO:0016887">
    <property type="term" value="F:ATP hydrolysis activity"/>
    <property type="evidence" value="ECO:0007669"/>
    <property type="project" value="InterPro"/>
</dbReference>
<evidence type="ECO:0000256" key="1">
    <source>
        <dbReference type="ARBA" id="ARBA00004123"/>
    </source>
</evidence>
<dbReference type="InterPro" id="IPR003959">
    <property type="entry name" value="ATPase_AAA_core"/>
</dbReference>
<keyword evidence="12" id="KW-1185">Reference proteome</keyword>
<evidence type="ECO:0000256" key="2">
    <source>
        <dbReference type="ARBA" id="ARBA00006116"/>
    </source>
</evidence>
<keyword evidence="6 8" id="KW-0067">ATP-binding</keyword>
<reference evidence="11 12" key="1">
    <citation type="journal article" date="2018" name="MBio">
        <title>Comparative Genomics Reveals the Core Gene Toolbox for the Fungus-Insect Symbiosis.</title>
        <authorList>
            <person name="Wang Y."/>
            <person name="Stata M."/>
            <person name="Wang W."/>
            <person name="Stajich J.E."/>
            <person name="White M.M."/>
            <person name="Moncalvo J.M."/>
        </authorList>
    </citation>
    <scope>NUCLEOTIDE SEQUENCE [LARGE SCALE GENOMIC DNA]</scope>
    <source>
        <strain evidence="11 12">SC-DP-2</strain>
    </source>
</reference>
<dbReference type="InterPro" id="IPR008921">
    <property type="entry name" value="DNA_pol3_clamp-load_cplx_C"/>
</dbReference>
<comment type="similarity">
    <text evidence="2 8">Belongs to the activator 1 large subunit family.</text>
</comment>
<dbReference type="SMART" id="SM00382">
    <property type="entry name" value="AAA"/>
    <property type="match status" value="1"/>
</dbReference>
<dbReference type="GO" id="GO:0006281">
    <property type="term" value="P:DNA repair"/>
    <property type="evidence" value="ECO:0007669"/>
    <property type="project" value="InterPro"/>
</dbReference>
<dbReference type="SUPFAM" id="SSF52540">
    <property type="entry name" value="P-loop containing nucleoside triphosphate hydrolases"/>
    <property type="match status" value="1"/>
</dbReference>
<dbReference type="Pfam" id="PF08519">
    <property type="entry name" value="RFC1"/>
    <property type="match status" value="1"/>
</dbReference>
<dbReference type="Gene3D" id="1.20.272.10">
    <property type="match status" value="1"/>
</dbReference>
<dbReference type="OrthoDB" id="446168at2759"/>
<dbReference type="CDD" id="cd18140">
    <property type="entry name" value="HLD_clamp_RFC"/>
    <property type="match status" value="1"/>
</dbReference>
<dbReference type="PANTHER" id="PTHR23389">
    <property type="entry name" value="CHROMOSOME TRANSMISSION FIDELITY FACTOR 18"/>
    <property type="match status" value="1"/>
</dbReference>
<dbReference type="InterPro" id="IPR013725">
    <property type="entry name" value="DNA_replication_fac_RFC1_C"/>
</dbReference>
<feature type="compositionally biased region" description="Polar residues" evidence="9">
    <location>
        <begin position="340"/>
        <end position="354"/>
    </location>
</feature>
<proteinExistence type="inferred from homology"/>
<gene>
    <name evidence="11" type="ORF">BB560_001365</name>
</gene>
<dbReference type="Pfam" id="PF00533">
    <property type="entry name" value="BRCT"/>
    <property type="match status" value="1"/>
</dbReference>
<dbReference type="GO" id="GO:0003677">
    <property type="term" value="F:DNA binding"/>
    <property type="evidence" value="ECO:0007669"/>
    <property type="project" value="InterPro"/>
</dbReference>
<dbReference type="Proteomes" id="UP000245609">
    <property type="component" value="Unassembled WGS sequence"/>
</dbReference>
<dbReference type="CDD" id="cd00009">
    <property type="entry name" value="AAA"/>
    <property type="match status" value="1"/>
</dbReference>
<dbReference type="InterPro" id="IPR012178">
    <property type="entry name" value="RFC1"/>
</dbReference>
<keyword evidence="4 8" id="KW-0235">DNA replication</keyword>
<evidence type="ECO:0000313" key="12">
    <source>
        <dbReference type="Proteomes" id="UP000245609"/>
    </source>
</evidence>
<dbReference type="Pfam" id="PF00004">
    <property type="entry name" value="AAA"/>
    <property type="match status" value="1"/>
</dbReference>
<evidence type="ECO:0000256" key="8">
    <source>
        <dbReference type="PIRNR" id="PIRNR036578"/>
    </source>
</evidence>
<dbReference type="SMART" id="SM00292">
    <property type="entry name" value="BRCT"/>
    <property type="match status" value="1"/>
</dbReference>
<evidence type="ECO:0000256" key="3">
    <source>
        <dbReference type="ARBA" id="ARBA00020401"/>
    </source>
</evidence>
<evidence type="ECO:0000313" key="11">
    <source>
        <dbReference type="EMBL" id="PVV04148.1"/>
    </source>
</evidence>
<dbReference type="EMBL" id="MBFS01000156">
    <property type="protein sequence ID" value="PVV04148.1"/>
    <property type="molecule type" value="Genomic_DNA"/>
</dbReference>
<dbReference type="GO" id="GO:0005524">
    <property type="term" value="F:ATP binding"/>
    <property type="evidence" value="ECO:0007669"/>
    <property type="project" value="UniProtKB-UniRule"/>
</dbReference>